<evidence type="ECO:0000259" key="1">
    <source>
        <dbReference type="Pfam" id="PF08241"/>
    </source>
</evidence>
<keyword evidence="2" id="KW-0808">Transferase</keyword>
<dbReference type="PANTHER" id="PTHR45036">
    <property type="entry name" value="METHYLTRANSFERASE LIKE 7B"/>
    <property type="match status" value="1"/>
</dbReference>
<comment type="caution">
    <text evidence="2">The sequence shown here is derived from an EMBL/GenBank/DDBJ whole genome shotgun (WGS) entry which is preliminary data.</text>
</comment>
<protein>
    <submittedName>
        <fullName evidence="2">Class I SAM-dependent methyltransferase</fullName>
        <ecNumber evidence="2">2.1.1.-</ecNumber>
    </submittedName>
</protein>
<keyword evidence="2" id="KW-0489">Methyltransferase</keyword>
<sequence>MTQDAADGPAVDHPLFARLWARMAPAIERSGAAQHRDRLLTGIGGRVVEPGAGTGANFAHYPPEVTEVLAVEPERHLRGVAAQAARTARVPVTVVDGTAEDIPAGDGTFDAAVVSLVLCSVPDQAAALRELRRVLRPGGRLYFWEHVRAERRGSARVQDLLDRTVWPTVGGGCHTGRDTAAEIAAAGFTIERVERFRFPDGRVPMPTAPQVLGTALRRP</sequence>
<dbReference type="PANTHER" id="PTHR45036:SF1">
    <property type="entry name" value="METHYLTRANSFERASE LIKE 7A"/>
    <property type="match status" value="1"/>
</dbReference>
<dbReference type="InterPro" id="IPR029063">
    <property type="entry name" value="SAM-dependent_MTases_sf"/>
</dbReference>
<accession>A0ABU2K5F4</accession>
<proteinExistence type="predicted"/>
<organism evidence="2 3">
    <name type="scientific">Blastococcus goldschmidtiae</name>
    <dbReference type="NCBI Taxonomy" id="3075546"/>
    <lineage>
        <taxon>Bacteria</taxon>
        <taxon>Bacillati</taxon>
        <taxon>Actinomycetota</taxon>
        <taxon>Actinomycetes</taxon>
        <taxon>Geodermatophilales</taxon>
        <taxon>Geodermatophilaceae</taxon>
        <taxon>Blastococcus</taxon>
    </lineage>
</organism>
<dbReference type="RefSeq" id="WP_311344194.1">
    <property type="nucleotide sequence ID" value="NZ_JAVREI010000002.1"/>
</dbReference>
<dbReference type="InterPro" id="IPR013216">
    <property type="entry name" value="Methyltransf_11"/>
</dbReference>
<dbReference type="EMBL" id="JAVREI010000002">
    <property type="protein sequence ID" value="MDT0275371.1"/>
    <property type="molecule type" value="Genomic_DNA"/>
</dbReference>
<dbReference type="Pfam" id="PF08241">
    <property type="entry name" value="Methyltransf_11"/>
    <property type="match status" value="1"/>
</dbReference>
<gene>
    <name evidence="2" type="ORF">RM425_05595</name>
</gene>
<dbReference type="Proteomes" id="UP001183222">
    <property type="component" value="Unassembled WGS sequence"/>
</dbReference>
<reference evidence="3" key="1">
    <citation type="submission" date="2023-07" db="EMBL/GenBank/DDBJ databases">
        <title>30 novel species of actinomycetes from the DSMZ collection.</title>
        <authorList>
            <person name="Nouioui I."/>
        </authorList>
    </citation>
    <scope>NUCLEOTIDE SEQUENCE [LARGE SCALE GENOMIC DNA]</scope>
    <source>
        <strain evidence="3">DSM 46792</strain>
    </source>
</reference>
<dbReference type="Gene3D" id="3.40.50.150">
    <property type="entry name" value="Vaccinia Virus protein VP39"/>
    <property type="match status" value="1"/>
</dbReference>
<name>A0ABU2K5F4_9ACTN</name>
<evidence type="ECO:0000313" key="2">
    <source>
        <dbReference type="EMBL" id="MDT0275371.1"/>
    </source>
</evidence>
<dbReference type="GO" id="GO:0008168">
    <property type="term" value="F:methyltransferase activity"/>
    <property type="evidence" value="ECO:0007669"/>
    <property type="project" value="UniProtKB-KW"/>
</dbReference>
<evidence type="ECO:0000313" key="3">
    <source>
        <dbReference type="Proteomes" id="UP001183222"/>
    </source>
</evidence>
<dbReference type="InterPro" id="IPR052356">
    <property type="entry name" value="Thiol_S-MT"/>
</dbReference>
<dbReference type="GO" id="GO:0032259">
    <property type="term" value="P:methylation"/>
    <property type="evidence" value="ECO:0007669"/>
    <property type="project" value="UniProtKB-KW"/>
</dbReference>
<keyword evidence="3" id="KW-1185">Reference proteome</keyword>
<dbReference type="CDD" id="cd02440">
    <property type="entry name" value="AdoMet_MTases"/>
    <property type="match status" value="1"/>
</dbReference>
<dbReference type="SUPFAM" id="SSF53335">
    <property type="entry name" value="S-adenosyl-L-methionine-dependent methyltransferases"/>
    <property type="match status" value="1"/>
</dbReference>
<dbReference type="EC" id="2.1.1.-" evidence="2"/>
<feature type="domain" description="Methyltransferase type 11" evidence="1">
    <location>
        <begin position="49"/>
        <end position="143"/>
    </location>
</feature>